<organism evidence="2 3">
    <name type="scientific">Paracoccidioides brasiliensis</name>
    <dbReference type="NCBI Taxonomy" id="121759"/>
    <lineage>
        <taxon>Eukaryota</taxon>
        <taxon>Fungi</taxon>
        <taxon>Dikarya</taxon>
        <taxon>Ascomycota</taxon>
        <taxon>Pezizomycotina</taxon>
        <taxon>Eurotiomycetes</taxon>
        <taxon>Eurotiomycetidae</taxon>
        <taxon>Onygenales</taxon>
        <taxon>Ajellomycetaceae</taxon>
        <taxon>Paracoccidioides</taxon>
    </lineage>
</organism>
<feature type="region of interest" description="Disordered" evidence="1">
    <location>
        <begin position="103"/>
        <end position="200"/>
    </location>
</feature>
<name>A0A1D2JHY0_PARBR</name>
<dbReference type="VEuPathDB" id="FungiDB:PABG_11600"/>
<feature type="region of interest" description="Disordered" evidence="1">
    <location>
        <begin position="1"/>
        <end position="20"/>
    </location>
</feature>
<accession>A0A1D2JHY0</accession>
<reference evidence="2 3" key="1">
    <citation type="submission" date="2016-06" db="EMBL/GenBank/DDBJ databases">
        <authorList>
            <person name="Kjaerup R.B."/>
            <person name="Dalgaard T.S."/>
            <person name="Juul-Madsen H.R."/>
        </authorList>
    </citation>
    <scope>NUCLEOTIDE SEQUENCE [LARGE SCALE GENOMIC DNA]</scope>
    <source>
        <strain evidence="2 3">Pb300</strain>
    </source>
</reference>
<feature type="region of interest" description="Disordered" evidence="1">
    <location>
        <begin position="45"/>
        <end position="91"/>
    </location>
</feature>
<evidence type="ECO:0000313" key="3">
    <source>
        <dbReference type="Proteomes" id="UP000242814"/>
    </source>
</evidence>
<proteinExistence type="predicted"/>
<dbReference type="Proteomes" id="UP000242814">
    <property type="component" value="Unassembled WGS sequence"/>
</dbReference>
<feature type="compositionally biased region" description="Polar residues" evidence="1">
    <location>
        <begin position="56"/>
        <end position="83"/>
    </location>
</feature>
<evidence type="ECO:0000256" key="1">
    <source>
        <dbReference type="SAM" id="MobiDB-lite"/>
    </source>
</evidence>
<dbReference type="VEuPathDB" id="FungiDB:PADG_01231"/>
<feature type="compositionally biased region" description="Pro residues" evidence="1">
    <location>
        <begin position="1"/>
        <end position="14"/>
    </location>
</feature>
<comment type="caution">
    <text evidence="2">The sequence shown here is derived from an EMBL/GenBank/DDBJ whole genome shotgun (WGS) entry which is preliminary data.</text>
</comment>
<gene>
    <name evidence="2" type="ORF">ACO22_02718</name>
</gene>
<feature type="compositionally biased region" description="Polar residues" evidence="1">
    <location>
        <begin position="157"/>
        <end position="173"/>
    </location>
</feature>
<evidence type="ECO:0000313" key="2">
    <source>
        <dbReference type="EMBL" id="ODH36706.1"/>
    </source>
</evidence>
<feature type="region of interest" description="Disordered" evidence="1">
    <location>
        <begin position="364"/>
        <end position="394"/>
    </location>
</feature>
<dbReference type="EMBL" id="LZYO01000087">
    <property type="protein sequence ID" value="ODH36706.1"/>
    <property type="molecule type" value="Genomic_DNA"/>
</dbReference>
<protein>
    <submittedName>
        <fullName evidence="2">Uncharacterized protein</fullName>
    </submittedName>
</protein>
<sequence length="560" mass="62016">MSLAPYPTPSPHVYPSPHDVNIDAASQYSRRKTSLTKSLQTFAKNTFHRRHRHTNTGDSSHSTTPATSFTSSWCSTSPGASQSRSEEVMERVTPALRKLSLTLGGTSQDQIQKPKEIAGSIQAGQKPRLGRRDGFMDLQKPPAPVNSCISYEENGSERGQTNGGQQRSVQYANTKDGRAPSQVSRIPLPSPQPDGYSRRRHTNAGLVFPKSTTFSSLSSLKQGYSLSRSQSLLSKNNKGSCRQPELLHQQQMGAMAQKLETAHTAIANKPSPESFGPRQYLTPQQHSHVVPKGSSLTKSQTTINLTSYARPHDFFEPAESFINHYQRISHSKHNIVNDCGHNGSPRGLRNHYNPQNAGVKDVHCSNAQKPGSLKEQSPMELPSPCSPPESDSDIRKVTTAKPHQYWLGRFSTLTNGFHYEDSFRQESDAVTGFDASEPYYISSSSTATLDDQRAKRAFVFLENACTTAEARGSFLEFRYEYSKRCGDRWSKWFAADQNVTCKKRYGGSTSDLSDETLISVGEVTDMERKSNNNGTPRGRGTEIGGIGLINMFRTVRRSLV</sequence>
<dbReference type="AlphaFoldDB" id="A0A1D2JHY0"/>